<feature type="compositionally biased region" description="Polar residues" evidence="1">
    <location>
        <begin position="16"/>
        <end position="31"/>
    </location>
</feature>
<dbReference type="GO" id="GO:0004843">
    <property type="term" value="F:cysteine-type deubiquitinase activity"/>
    <property type="evidence" value="ECO:0007669"/>
    <property type="project" value="TreeGrafter"/>
</dbReference>
<reference evidence="3" key="1">
    <citation type="submission" date="2022-08" db="EMBL/GenBank/DDBJ databases">
        <authorList>
            <consortium name="DOE Joint Genome Institute"/>
            <person name="Min B."/>
            <person name="Riley R."/>
            <person name="Sierra-Patev S."/>
            <person name="Naranjo-Ortiz M."/>
            <person name="Looney B."/>
            <person name="Konkel Z."/>
            <person name="Slot J.C."/>
            <person name="Sakamoto Y."/>
            <person name="Steenwyk J.L."/>
            <person name="Rokas A."/>
            <person name="Carro J."/>
            <person name="Camarero S."/>
            <person name="Ferreira P."/>
            <person name="Molpeceres G."/>
            <person name="Ruiz-Duenas F.J."/>
            <person name="Serrano A."/>
            <person name="Henrissat B."/>
            <person name="Drula E."/>
            <person name="Hughes K.W."/>
            <person name="Mata J.L."/>
            <person name="Ishikawa N.K."/>
            <person name="Vargas-Isla R."/>
            <person name="Ushijima S."/>
            <person name="Smith C.A."/>
            <person name="Ahrendt S."/>
            <person name="Andreopoulos W."/>
            <person name="He G."/>
            <person name="Labutti K."/>
            <person name="Lipzen A."/>
            <person name="Ng V."/>
            <person name="Sandor L."/>
            <person name="Barry K."/>
            <person name="Martinez A.T."/>
            <person name="Xiao Y."/>
            <person name="Gibbons J.G."/>
            <person name="Terashima K."/>
            <person name="Hibbett D.S."/>
            <person name="Grigoriev I.V."/>
        </authorList>
    </citation>
    <scope>NUCLEOTIDE SEQUENCE</scope>
    <source>
        <strain evidence="3">TFB9207</strain>
    </source>
</reference>
<gene>
    <name evidence="3" type="ORF">F5878DRAFT_575693</name>
</gene>
<comment type="caution">
    <text evidence="3">The sequence shown here is derived from an EMBL/GenBank/DDBJ whole genome shotgun (WGS) entry which is preliminary data.</text>
</comment>
<proteinExistence type="predicted"/>
<feature type="region of interest" description="Disordered" evidence="1">
    <location>
        <begin position="219"/>
        <end position="472"/>
    </location>
</feature>
<dbReference type="InterPro" id="IPR038765">
    <property type="entry name" value="Papain-like_cys_pep_sf"/>
</dbReference>
<feature type="compositionally biased region" description="Low complexity" evidence="1">
    <location>
        <begin position="283"/>
        <end position="293"/>
    </location>
</feature>
<feature type="compositionally biased region" description="Basic residues" evidence="1">
    <location>
        <begin position="1"/>
        <end position="15"/>
    </location>
</feature>
<name>A0AA38PHL8_9AGAR</name>
<evidence type="ECO:0000256" key="1">
    <source>
        <dbReference type="SAM" id="MobiDB-lite"/>
    </source>
</evidence>
<organism evidence="3 4">
    <name type="scientific">Lentinula raphanica</name>
    <dbReference type="NCBI Taxonomy" id="153919"/>
    <lineage>
        <taxon>Eukaryota</taxon>
        <taxon>Fungi</taxon>
        <taxon>Dikarya</taxon>
        <taxon>Basidiomycota</taxon>
        <taxon>Agaricomycotina</taxon>
        <taxon>Agaricomycetes</taxon>
        <taxon>Agaricomycetidae</taxon>
        <taxon>Agaricales</taxon>
        <taxon>Marasmiineae</taxon>
        <taxon>Omphalotaceae</taxon>
        <taxon>Lentinula</taxon>
    </lineage>
</organism>
<dbReference type="PANTHER" id="PTHR12419:SF7">
    <property type="entry name" value="OTU DOMAIN-CONTAINING PROTEIN 3"/>
    <property type="match status" value="1"/>
</dbReference>
<evidence type="ECO:0000313" key="4">
    <source>
        <dbReference type="Proteomes" id="UP001163846"/>
    </source>
</evidence>
<dbReference type="GO" id="GO:0016579">
    <property type="term" value="P:protein deubiquitination"/>
    <property type="evidence" value="ECO:0007669"/>
    <property type="project" value="TreeGrafter"/>
</dbReference>
<dbReference type="AlphaFoldDB" id="A0AA38PHL8"/>
<accession>A0AA38PHL8</accession>
<dbReference type="InterPro" id="IPR050704">
    <property type="entry name" value="Peptidase_C85-like"/>
</dbReference>
<dbReference type="SUPFAM" id="SSF54001">
    <property type="entry name" value="Cysteine proteinases"/>
    <property type="match status" value="1"/>
</dbReference>
<dbReference type="PANTHER" id="PTHR12419">
    <property type="entry name" value="OTU DOMAIN CONTAINING PROTEIN"/>
    <property type="match status" value="1"/>
</dbReference>
<keyword evidence="4" id="KW-1185">Reference proteome</keyword>
<feature type="compositionally biased region" description="Basic residues" evidence="1">
    <location>
        <begin position="369"/>
        <end position="378"/>
    </location>
</feature>
<dbReference type="Proteomes" id="UP001163846">
    <property type="component" value="Unassembled WGS sequence"/>
</dbReference>
<feature type="compositionally biased region" description="Basic and acidic residues" evidence="1">
    <location>
        <begin position="347"/>
        <end position="362"/>
    </location>
</feature>
<dbReference type="PROSITE" id="PS50802">
    <property type="entry name" value="OTU"/>
    <property type="match status" value="1"/>
</dbReference>
<dbReference type="EMBL" id="MU805985">
    <property type="protein sequence ID" value="KAJ3843110.1"/>
    <property type="molecule type" value="Genomic_DNA"/>
</dbReference>
<dbReference type="Pfam" id="PF02338">
    <property type="entry name" value="OTU"/>
    <property type="match status" value="1"/>
</dbReference>
<feature type="domain" description="OTU" evidence="2">
    <location>
        <begin position="45"/>
        <end position="220"/>
    </location>
</feature>
<dbReference type="CDD" id="cd22756">
    <property type="entry name" value="OTU_OTUD3-like"/>
    <property type="match status" value="1"/>
</dbReference>
<dbReference type="InterPro" id="IPR003323">
    <property type="entry name" value="OTU_dom"/>
</dbReference>
<evidence type="ECO:0000259" key="2">
    <source>
        <dbReference type="PROSITE" id="PS50802"/>
    </source>
</evidence>
<feature type="compositionally biased region" description="Low complexity" evidence="1">
    <location>
        <begin position="443"/>
        <end position="455"/>
    </location>
</feature>
<feature type="region of interest" description="Disordered" evidence="1">
    <location>
        <begin position="1"/>
        <end position="31"/>
    </location>
</feature>
<protein>
    <recommendedName>
        <fullName evidence="2">OTU domain-containing protein</fullName>
    </recommendedName>
</protein>
<evidence type="ECO:0000313" key="3">
    <source>
        <dbReference type="EMBL" id="KAJ3843110.1"/>
    </source>
</evidence>
<feature type="region of interest" description="Disordered" evidence="1">
    <location>
        <begin position="156"/>
        <end position="197"/>
    </location>
</feature>
<feature type="compositionally biased region" description="Basic residues" evidence="1">
    <location>
        <begin position="421"/>
        <end position="431"/>
    </location>
</feature>
<sequence length="485" mass="53318">MGSSKKQNKSYRTRATRSSGRSNLLPSDPLQNTAQLNDQLRSLGLYAAPTIGDGNCLFRALSDQYYGSPSRHVEVRREICDFIEAHPERYEGFVDVDEFGDSGVRKGKGGGLSAYVAGMRQNATYGGHMELSAFAHLTKRNIKVVQPGLVYVIQCDPSQPKSPKSPSKKAGDFPSIHTRSGPSKELDADETTTISPVEDQDSTIYVAYHDWEHFSSVRNLRGPHTGVPRVHETAPPPTASSSSSASPPPEEQLPPSKARKKERERREKEKKDAGRLKAKEKATSNSTSNSSSKPKSKAKDKQSSTLSSRTHMDFSATPLPVTIDPLSTLSHLTHLIPPPRVQRSPKRSFDETRRVSSIDKQCRQQTKQNWRRPFRRSHSPSFTDHGVLPSLKGDGPENGGTDNGPRSSEEPGTNEPGSKRPLTRRQRKKLGLPKPRNAPVSNKGLGKIIIPGGKSKLPRDASSAAEWTANGNGRVDVRGFRELKI</sequence>
<dbReference type="Gene3D" id="3.90.70.80">
    <property type="match status" value="1"/>
</dbReference>
<feature type="compositionally biased region" description="Basic and acidic residues" evidence="1">
    <location>
        <begin position="264"/>
        <end position="282"/>
    </location>
</feature>